<comment type="caution">
    <text evidence="2">The sequence shown here is derived from an EMBL/GenBank/DDBJ whole genome shotgun (WGS) entry which is preliminary data.</text>
</comment>
<gene>
    <name evidence="2" type="ORF">GIB67_002441</name>
</gene>
<proteinExistence type="predicted"/>
<evidence type="ECO:0000313" key="2">
    <source>
        <dbReference type="EMBL" id="KAF6165619.1"/>
    </source>
</evidence>
<dbReference type="Proteomes" id="UP000541444">
    <property type="component" value="Unassembled WGS sequence"/>
</dbReference>
<reference evidence="2 3" key="1">
    <citation type="journal article" date="2020" name="IScience">
        <title>Genome Sequencing of the Endangered Kingdonia uniflora (Circaeasteraceae, Ranunculales) Reveals Potential Mechanisms of Evolutionary Specialization.</title>
        <authorList>
            <person name="Sun Y."/>
            <person name="Deng T."/>
            <person name="Zhang A."/>
            <person name="Moore M.J."/>
            <person name="Landis J.B."/>
            <person name="Lin N."/>
            <person name="Zhang H."/>
            <person name="Zhang X."/>
            <person name="Huang J."/>
            <person name="Zhang X."/>
            <person name="Sun H."/>
            <person name="Wang H."/>
        </authorList>
    </citation>
    <scope>NUCLEOTIDE SEQUENCE [LARGE SCALE GENOMIC DNA]</scope>
    <source>
        <strain evidence="2">TB1705</strain>
        <tissue evidence="2">Leaf</tissue>
    </source>
</reference>
<name>A0A7J7NEE7_9MAGN</name>
<accession>A0A7J7NEE7</accession>
<keyword evidence="3" id="KW-1185">Reference proteome</keyword>
<organism evidence="2 3">
    <name type="scientific">Kingdonia uniflora</name>
    <dbReference type="NCBI Taxonomy" id="39325"/>
    <lineage>
        <taxon>Eukaryota</taxon>
        <taxon>Viridiplantae</taxon>
        <taxon>Streptophyta</taxon>
        <taxon>Embryophyta</taxon>
        <taxon>Tracheophyta</taxon>
        <taxon>Spermatophyta</taxon>
        <taxon>Magnoliopsida</taxon>
        <taxon>Ranunculales</taxon>
        <taxon>Circaeasteraceae</taxon>
        <taxon>Kingdonia</taxon>
    </lineage>
</organism>
<evidence type="ECO:0000313" key="3">
    <source>
        <dbReference type="Proteomes" id="UP000541444"/>
    </source>
</evidence>
<dbReference type="EMBL" id="JACGCM010000835">
    <property type="protein sequence ID" value="KAF6165619.1"/>
    <property type="molecule type" value="Genomic_DNA"/>
</dbReference>
<dbReference type="AlphaFoldDB" id="A0A7J7NEE7"/>
<sequence length="59" mass="7205">MVDELRLKKRQAKEENERRRMEVNQQWKAKLDLEQAKEDRKIMDKNLSNLSGPVLQYYL</sequence>
<protein>
    <submittedName>
        <fullName evidence="2">Uncharacterized protein</fullName>
    </submittedName>
</protein>
<feature type="region of interest" description="Disordered" evidence="1">
    <location>
        <begin position="1"/>
        <end position="21"/>
    </location>
</feature>
<evidence type="ECO:0000256" key="1">
    <source>
        <dbReference type="SAM" id="MobiDB-lite"/>
    </source>
</evidence>